<dbReference type="Proteomes" id="UP000023561">
    <property type="component" value="Unassembled WGS sequence"/>
</dbReference>
<evidence type="ECO:0000313" key="1">
    <source>
        <dbReference type="EMBL" id="GAJ39002.1"/>
    </source>
</evidence>
<protein>
    <submittedName>
        <fullName evidence="1">Uncharacterized protein</fullName>
    </submittedName>
</protein>
<comment type="caution">
    <text evidence="1">The sequence shown here is derived from an EMBL/GenBank/DDBJ whole genome shotgun (WGS) entry which is preliminary data.</text>
</comment>
<dbReference type="AlphaFoldDB" id="A0A023DCY8"/>
<dbReference type="RefSeq" id="WP_017434973.1">
    <property type="nucleotide sequence ID" value="NZ_BAWO01000011.1"/>
</dbReference>
<organism evidence="1 2">
    <name type="scientific">Parageobacillus caldoxylosilyticus NBRC 107762</name>
    <dbReference type="NCBI Taxonomy" id="1220594"/>
    <lineage>
        <taxon>Bacteria</taxon>
        <taxon>Bacillati</taxon>
        <taxon>Bacillota</taxon>
        <taxon>Bacilli</taxon>
        <taxon>Bacillales</taxon>
        <taxon>Anoxybacillaceae</taxon>
        <taxon>Saccharococcus</taxon>
    </lineage>
</organism>
<reference evidence="1 2" key="1">
    <citation type="submission" date="2014-04" db="EMBL/GenBank/DDBJ databases">
        <title>Whole genome shotgun sequence of Geobacillus caldoxylosilyticus NBRC 107762.</title>
        <authorList>
            <person name="Hosoyama A."/>
            <person name="Hosoyama Y."/>
            <person name="Katano-Makiyama Y."/>
            <person name="Tsuchikane K."/>
            <person name="Ohji S."/>
            <person name="Ichikawa N."/>
            <person name="Yamazoe A."/>
            <person name="Fujita N."/>
        </authorList>
    </citation>
    <scope>NUCLEOTIDE SEQUENCE [LARGE SCALE GENOMIC DNA]</scope>
    <source>
        <strain evidence="1 2">NBRC 107762</strain>
    </source>
</reference>
<dbReference type="Pfam" id="PF19741">
    <property type="entry name" value="DUF6230"/>
    <property type="match status" value="1"/>
</dbReference>
<sequence length="202" mass="21528">MMENALNVNKKRLGIIGGAGMLGLIALLLVLFMSGTVFAAFPLSGVGGFIISADKITGTNFKLYPSLGETENKPVWAQAAIDLESATINGLMLSKNINTESALGSYNVKSVDVIVTGGDVVGKNLKLRVSGIESDNTLFKNLQVKEYYTDNPLNVIDLQAPNLTLDHPKLNTHFLSAGDISIPGMKLKIVANMKDGSKLGDF</sequence>
<dbReference type="EMBL" id="BAWO01000011">
    <property type="protein sequence ID" value="GAJ39002.1"/>
    <property type="molecule type" value="Genomic_DNA"/>
</dbReference>
<name>A0A023DCY8_9BACL</name>
<keyword evidence="2" id="KW-1185">Reference proteome</keyword>
<dbReference type="InterPro" id="IPR046198">
    <property type="entry name" value="DUF6230"/>
</dbReference>
<accession>A0A023DCY8</accession>
<gene>
    <name evidence="1" type="ORF">GCA01S_011_00550</name>
</gene>
<evidence type="ECO:0000313" key="2">
    <source>
        <dbReference type="Proteomes" id="UP000023561"/>
    </source>
</evidence>
<dbReference type="GeneID" id="301193635"/>
<proteinExistence type="predicted"/>